<accession>A0A850NUF1</accession>
<keyword evidence="2" id="KW-0472">Membrane</keyword>
<proteinExistence type="predicted"/>
<feature type="transmembrane region" description="Helical" evidence="2">
    <location>
        <begin position="42"/>
        <end position="65"/>
    </location>
</feature>
<keyword evidence="5" id="KW-1185">Reference proteome</keyword>
<dbReference type="Proteomes" id="UP000557688">
    <property type="component" value="Unassembled WGS sequence"/>
</dbReference>
<organism evidence="4 6">
    <name type="scientific">Endobacter medicaginis</name>
    <dbReference type="NCBI Taxonomy" id="1181271"/>
    <lineage>
        <taxon>Bacteria</taxon>
        <taxon>Pseudomonadati</taxon>
        <taxon>Pseudomonadota</taxon>
        <taxon>Alphaproteobacteria</taxon>
        <taxon>Acetobacterales</taxon>
        <taxon>Acetobacteraceae</taxon>
        <taxon>Endobacter</taxon>
    </lineage>
</organism>
<feature type="transmembrane region" description="Helical" evidence="2">
    <location>
        <begin position="80"/>
        <end position="100"/>
    </location>
</feature>
<dbReference type="RefSeq" id="WP_176622478.1">
    <property type="nucleotide sequence ID" value="NZ_JABXXQ010000052.1"/>
</dbReference>
<keyword evidence="1" id="KW-0175">Coiled coil</keyword>
<reference evidence="3 5" key="2">
    <citation type="submission" date="2020-08" db="EMBL/GenBank/DDBJ databases">
        <title>Genomic Encyclopedia of Type Strains, Phase III (KMG-III): the genomes of soil and plant-associated and newly described type strains.</title>
        <authorList>
            <person name="Whitman W."/>
        </authorList>
    </citation>
    <scope>NUCLEOTIDE SEQUENCE [LARGE SCALE GENOMIC DNA]</scope>
    <source>
        <strain evidence="3 5">CECT 8088</strain>
    </source>
</reference>
<dbReference type="InterPro" id="IPR010406">
    <property type="entry name" value="DUF1003"/>
</dbReference>
<evidence type="ECO:0000313" key="6">
    <source>
        <dbReference type="Proteomes" id="UP000565205"/>
    </source>
</evidence>
<dbReference type="Proteomes" id="UP000565205">
    <property type="component" value="Unassembled WGS sequence"/>
</dbReference>
<protein>
    <submittedName>
        <fullName evidence="4">DUF1003 domain-containing protein</fullName>
    </submittedName>
    <submittedName>
        <fullName evidence="3">Putative membrane protein</fullName>
    </submittedName>
</protein>
<evidence type="ECO:0000256" key="2">
    <source>
        <dbReference type="SAM" id="Phobius"/>
    </source>
</evidence>
<keyword evidence="2" id="KW-0812">Transmembrane</keyword>
<evidence type="ECO:0000313" key="4">
    <source>
        <dbReference type="EMBL" id="NVN29627.1"/>
    </source>
</evidence>
<comment type="caution">
    <text evidence="4">The sequence shown here is derived from an EMBL/GenBank/DDBJ whole genome shotgun (WGS) entry which is preliminary data.</text>
</comment>
<dbReference type="EMBL" id="JABXXQ010000052">
    <property type="protein sequence ID" value="NVN29627.1"/>
    <property type="molecule type" value="Genomic_DNA"/>
</dbReference>
<evidence type="ECO:0000256" key="1">
    <source>
        <dbReference type="SAM" id="Coils"/>
    </source>
</evidence>
<sequence>MTTSDPPSPLGQPARESIEALAALEARYARERRRDKRLAARLVSALGHGGYLATLFGLIAGWVIYNSLAPPGWRPDPPPFPFLGNSFAAIGAITTALLLMRTADIARSDRERGYLALHVAILAERKIGRLIELQKLTLERAGVPREDIDTDLAEWLRGNTIDDAIESIRATLPRDR</sequence>
<dbReference type="AlphaFoldDB" id="A0A850NUF1"/>
<keyword evidence="2" id="KW-1133">Transmembrane helix</keyword>
<evidence type="ECO:0000313" key="5">
    <source>
        <dbReference type="Proteomes" id="UP000557688"/>
    </source>
</evidence>
<dbReference type="Pfam" id="PF06210">
    <property type="entry name" value="DUF1003"/>
    <property type="match status" value="1"/>
</dbReference>
<dbReference type="EMBL" id="JACHXV010000003">
    <property type="protein sequence ID" value="MBB3173055.1"/>
    <property type="molecule type" value="Genomic_DNA"/>
</dbReference>
<reference evidence="4 6" key="1">
    <citation type="submission" date="2020-06" db="EMBL/GenBank/DDBJ databases">
        <title>Description of novel acetic acid bacteria.</title>
        <authorList>
            <person name="Sombolestani A."/>
        </authorList>
    </citation>
    <scope>NUCLEOTIDE SEQUENCE [LARGE SCALE GENOMIC DNA]</scope>
    <source>
        <strain evidence="4 6">LMG 26838</strain>
    </source>
</reference>
<name>A0A850NUF1_9PROT</name>
<feature type="coiled-coil region" evidence="1">
    <location>
        <begin position="14"/>
        <end position="41"/>
    </location>
</feature>
<evidence type="ECO:0000313" key="3">
    <source>
        <dbReference type="EMBL" id="MBB3173055.1"/>
    </source>
</evidence>
<gene>
    <name evidence="3" type="ORF">FHR90_000873</name>
    <name evidence="4" type="ORF">HUK83_04655</name>
</gene>